<feature type="domain" description="RNase III" evidence="5">
    <location>
        <begin position="28"/>
        <end position="125"/>
    </location>
</feature>
<dbReference type="PANTHER" id="PTHR34276">
    <property type="entry name" value="MINI-RIBONUCLEASE 3"/>
    <property type="match status" value="1"/>
</dbReference>
<dbReference type="GO" id="GO:0006364">
    <property type="term" value="P:rRNA processing"/>
    <property type="evidence" value="ECO:0007669"/>
    <property type="project" value="UniProtKB-UniRule"/>
</dbReference>
<keyword evidence="4" id="KW-0963">Cytoplasm</keyword>
<dbReference type="Proteomes" id="UP000677436">
    <property type="component" value="Chromosome"/>
</dbReference>
<accession>A0A8D5ZMF5</accession>
<dbReference type="SUPFAM" id="SSF69065">
    <property type="entry name" value="RNase III domain-like"/>
    <property type="match status" value="1"/>
</dbReference>
<evidence type="ECO:0000313" key="7">
    <source>
        <dbReference type="Proteomes" id="UP000677436"/>
    </source>
</evidence>
<reference evidence="6" key="1">
    <citation type="journal article" date="2013" name="Int. J. Syst. Evol. Microbiol.">
        <title>Polycladomyces abyssicola gen. nov., sp. nov., a thermophilic filamentous bacterium isolated from hemipelagic sediment.</title>
        <authorList>
            <person name="Tsubouchi T."/>
            <person name="Shimane Y."/>
            <person name="Mori K."/>
            <person name="Usui K."/>
            <person name="Hiraki T."/>
            <person name="Tame A."/>
            <person name="Uematsu K."/>
            <person name="Maruyama T."/>
            <person name="Hatada Y."/>
        </authorList>
    </citation>
    <scope>NUCLEOTIDE SEQUENCE</scope>
    <source>
        <strain evidence="6">JIR-001</strain>
    </source>
</reference>
<dbReference type="EMBL" id="AP024601">
    <property type="protein sequence ID" value="BCU80371.1"/>
    <property type="molecule type" value="Genomic_DNA"/>
</dbReference>
<keyword evidence="4" id="KW-0698">rRNA processing</keyword>
<evidence type="ECO:0000313" key="6">
    <source>
        <dbReference type="EMBL" id="BCU80371.1"/>
    </source>
</evidence>
<keyword evidence="4" id="KW-0694">RNA-binding</keyword>
<reference evidence="6" key="2">
    <citation type="journal article" date="2021" name="Microbiol. Resour. Announc.">
        <title>Complete Genome Sequence of Polycladomyces abyssicola JIR-001T, Isolated from Hemipelagic Sediment in Deep Seawater.</title>
        <authorList>
            <person name="Tsubouchi T."/>
            <person name="Kaneko Y."/>
        </authorList>
    </citation>
    <scope>NUCLEOTIDE SEQUENCE</scope>
    <source>
        <strain evidence="6">JIR-001</strain>
    </source>
</reference>
<evidence type="ECO:0000256" key="4">
    <source>
        <dbReference type="HAMAP-Rule" id="MF_01468"/>
    </source>
</evidence>
<dbReference type="PANTHER" id="PTHR34276:SF1">
    <property type="entry name" value="MINI-RIBONUCLEASE 3"/>
    <property type="match status" value="1"/>
</dbReference>
<keyword evidence="7" id="KW-1185">Reference proteome</keyword>
<keyword evidence="3 4" id="KW-0378">Hydrolase</keyword>
<comment type="subcellular location">
    <subcellularLocation>
        <location evidence="4">Cytoplasm</location>
    </subcellularLocation>
</comment>
<proteinExistence type="inferred from homology"/>
<comment type="function">
    <text evidence="4">Involved in correct processing of both the 5' and 3' ends of 23S rRNA precursor. Processes 30S rRNA precursor transcript even in absence of ribonuclease 3 (Rnc); Rnc processes 30S rRNA into smaller rRNA precursors.</text>
</comment>
<dbReference type="EC" id="3.1.26.-" evidence="4"/>
<keyword evidence="1 4" id="KW-0540">Nuclease</keyword>
<keyword evidence="4" id="KW-0699">rRNA-binding</keyword>
<evidence type="ECO:0000256" key="1">
    <source>
        <dbReference type="ARBA" id="ARBA00022722"/>
    </source>
</evidence>
<keyword evidence="4" id="KW-0460">Magnesium</keyword>
<dbReference type="GO" id="GO:0004525">
    <property type="term" value="F:ribonuclease III activity"/>
    <property type="evidence" value="ECO:0007669"/>
    <property type="project" value="InterPro"/>
</dbReference>
<evidence type="ECO:0000259" key="5">
    <source>
        <dbReference type="Pfam" id="PF00636"/>
    </source>
</evidence>
<protein>
    <recommendedName>
        <fullName evidence="4">Mini-ribonuclease 3</fullName>
        <shortName evidence="4">Mini-3</shortName>
        <shortName evidence="4">Mini-RNase 3</shortName>
        <ecNumber evidence="4">3.1.26.-</ecNumber>
    </recommendedName>
    <alternativeName>
        <fullName evidence="4">Mini-RNase III</fullName>
        <shortName evidence="4">Mini-III</shortName>
    </alternativeName>
</protein>
<evidence type="ECO:0000256" key="3">
    <source>
        <dbReference type="ARBA" id="ARBA00022801"/>
    </source>
</evidence>
<dbReference type="Pfam" id="PF00636">
    <property type="entry name" value="Ribonuclease_3"/>
    <property type="match status" value="1"/>
</dbReference>
<comment type="similarity">
    <text evidence="4">Belongs to the MrnC RNase family.</text>
</comment>
<name>A0A8D5ZMF5_9BACL</name>
<dbReference type="GO" id="GO:0019843">
    <property type="term" value="F:rRNA binding"/>
    <property type="evidence" value="ECO:0007669"/>
    <property type="project" value="UniProtKB-UniRule"/>
</dbReference>
<dbReference type="InterPro" id="IPR036389">
    <property type="entry name" value="RNase_III_sf"/>
</dbReference>
<dbReference type="GO" id="GO:0005737">
    <property type="term" value="C:cytoplasm"/>
    <property type="evidence" value="ECO:0007669"/>
    <property type="project" value="UniProtKB-SubCell"/>
</dbReference>
<dbReference type="InterPro" id="IPR008226">
    <property type="entry name" value="Mini3_fam"/>
</dbReference>
<gene>
    <name evidence="6" type="primary">rnc2</name>
    <name evidence="4" type="synonym">mrnC</name>
    <name evidence="6" type="ORF">JIR001_01540</name>
</gene>
<keyword evidence="2 4" id="KW-0255">Endonuclease</keyword>
<dbReference type="Gene3D" id="1.10.1520.10">
    <property type="entry name" value="Ribonuclease III domain"/>
    <property type="match status" value="1"/>
</dbReference>
<dbReference type="PIRSF" id="PIRSF005520">
    <property type="entry name" value="UCP005520"/>
    <property type="match status" value="1"/>
</dbReference>
<keyword evidence="4" id="KW-0690">Ribosome biogenesis</keyword>
<sequence>MAEKMSGLSVGMTRRPLPRSPEQLNPLVLAYVGDAVYELYVRYHLLTEGIVKPQELQQAAVRYVSAGAQAAAFRDWEPILTEEELAVWRRGRNVKSGRVPRRASVSQYRASTGLEALVGYWYLTGQIGRLTEMMERMFQITRSDVDDSSD</sequence>
<dbReference type="KEGG" id="pabs:JIR001_01540"/>
<comment type="subunit">
    <text evidence="4">Homodimer.</text>
</comment>
<dbReference type="HAMAP" id="MF_01468">
    <property type="entry name" value="RNase_Mini_III"/>
    <property type="match status" value="1"/>
</dbReference>
<organism evidence="6 7">
    <name type="scientific">Polycladomyces abyssicola</name>
    <dbReference type="NCBI Taxonomy" id="1125966"/>
    <lineage>
        <taxon>Bacteria</taxon>
        <taxon>Bacillati</taxon>
        <taxon>Bacillota</taxon>
        <taxon>Bacilli</taxon>
        <taxon>Bacillales</taxon>
        <taxon>Thermoactinomycetaceae</taxon>
        <taxon>Polycladomyces</taxon>
    </lineage>
</organism>
<feature type="active site" evidence="4">
    <location>
        <position position="34"/>
    </location>
</feature>
<dbReference type="InterPro" id="IPR000999">
    <property type="entry name" value="RNase_III_dom"/>
</dbReference>
<dbReference type="AlphaFoldDB" id="A0A8D5ZMF5"/>
<comment type="cofactor">
    <cofactor evidence="4">
        <name>Mg(2+)</name>
        <dbReference type="ChEBI" id="CHEBI:18420"/>
    </cofactor>
</comment>
<evidence type="ECO:0000256" key="2">
    <source>
        <dbReference type="ARBA" id="ARBA00022759"/>
    </source>
</evidence>